<name>A0A7W7Q852_9PSEU</name>
<protein>
    <recommendedName>
        <fullName evidence="3">DUF4188 domain-containing protein</fullName>
    </recommendedName>
</protein>
<gene>
    <name evidence="1" type="ORF">FHR82_004634</name>
</gene>
<dbReference type="EMBL" id="JACHJQ010000005">
    <property type="protein sequence ID" value="MBB4908381.1"/>
    <property type="molecule type" value="Genomic_DNA"/>
</dbReference>
<evidence type="ECO:0000313" key="2">
    <source>
        <dbReference type="Proteomes" id="UP000520767"/>
    </source>
</evidence>
<dbReference type="Proteomes" id="UP000520767">
    <property type="component" value="Unassembled WGS sequence"/>
</dbReference>
<comment type="caution">
    <text evidence="1">The sequence shown here is derived from an EMBL/GenBank/DDBJ whole genome shotgun (WGS) entry which is preliminary data.</text>
</comment>
<dbReference type="InterPro" id="IPR025444">
    <property type="entry name" value="Monooxy_af470"/>
</dbReference>
<organism evidence="1 2">
    <name type="scientific">Actinophytocola algeriensis</name>
    <dbReference type="NCBI Taxonomy" id="1768010"/>
    <lineage>
        <taxon>Bacteria</taxon>
        <taxon>Bacillati</taxon>
        <taxon>Actinomycetota</taxon>
        <taxon>Actinomycetes</taxon>
        <taxon>Pseudonocardiales</taxon>
        <taxon>Pseudonocardiaceae</taxon>
    </lineage>
</organism>
<accession>A0A7W7Q852</accession>
<evidence type="ECO:0000313" key="1">
    <source>
        <dbReference type="EMBL" id="MBB4908381.1"/>
    </source>
</evidence>
<evidence type="ECO:0008006" key="3">
    <source>
        <dbReference type="Google" id="ProtNLM"/>
    </source>
</evidence>
<proteinExistence type="predicted"/>
<reference evidence="1 2" key="1">
    <citation type="submission" date="2020-08" db="EMBL/GenBank/DDBJ databases">
        <title>Genomic Encyclopedia of Type Strains, Phase III (KMG-III): the genomes of soil and plant-associated and newly described type strains.</title>
        <authorList>
            <person name="Whitman W."/>
        </authorList>
    </citation>
    <scope>NUCLEOTIDE SEQUENCE [LARGE SCALE GENOMIC DNA]</scope>
    <source>
        <strain evidence="1 2">CECT 8960</strain>
    </source>
</reference>
<dbReference type="Pfam" id="PF13826">
    <property type="entry name" value="Monooxy_af470-like"/>
    <property type="match status" value="1"/>
</dbReference>
<dbReference type="AlphaFoldDB" id="A0A7W7Q852"/>
<keyword evidence="2" id="KW-1185">Reference proteome</keyword>
<dbReference type="RefSeq" id="WP_184812547.1">
    <property type="nucleotide sequence ID" value="NZ_JACHJQ010000005.1"/>
</dbReference>
<sequence length="155" mass="17848">MAEVVPGRMTHQHDGELVVFLIGMTINKPWRPDLWWPAFRAMPKMLRELSDIEDSGLLGHRLMLEGRHPTLVQYWDSLEKLYAYASERDAEHLPAWRAFNRRAHRAGDAVGIWHETYVSTYAETVYVNTPEMGLGKFTGLTELNRTQPLSPTEAE</sequence>